<dbReference type="Proteomes" id="UP000003692">
    <property type="component" value="Unassembled WGS sequence"/>
</dbReference>
<reference evidence="2 3" key="1">
    <citation type="submission" date="2010-02" db="EMBL/GenBank/DDBJ databases">
        <authorList>
            <person name="Weinstock G."/>
            <person name="Sodergren E."/>
            <person name="Clifton S."/>
            <person name="Fulton L."/>
            <person name="Fulton B."/>
            <person name="Courtney L."/>
            <person name="Fronick C."/>
            <person name="Harrison M."/>
            <person name="Strong C."/>
            <person name="Farmer C."/>
            <person name="Delahaunty K."/>
            <person name="Markovic C."/>
            <person name="Hall O."/>
            <person name="Minx P."/>
            <person name="Tomlinson C."/>
            <person name="Mitreva M."/>
            <person name="Nelson J."/>
            <person name="Hou S."/>
            <person name="Wollam A."/>
            <person name="Pepin K.H."/>
            <person name="Johnson M."/>
            <person name="Bhonagiri V."/>
            <person name="Zhang X."/>
            <person name="Suruliraj S."/>
            <person name="Warren W."/>
            <person name="Chinwalla A."/>
            <person name="Mardis E.R."/>
            <person name="Wilson R.K."/>
        </authorList>
    </citation>
    <scope>NUCLEOTIDE SEQUENCE [LARGE SCALE GENOMIC DNA]</scope>
    <source>
        <strain evidence="2 3">ATCC 23685</strain>
    </source>
</reference>
<gene>
    <name evidence="2" type="ORF">EDWATA_02288</name>
</gene>
<name>D4F6A7_EDWTA</name>
<feature type="transmembrane region" description="Helical" evidence="1">
    <location>
        <begin position="12"/>
        <end position="33"/>
    </location>
</feature>
<accession>D4F6A7</accession>
<evidence type="ECO:0000313" key="2">
    <source>
        <dbReference type="EMBL" id="EFE22706.1"/>
    </source>
</evidence>
<sequence>MGYYQCHRLGRWFFYSAPGCWPISIAGGGFSLARFSFGWVL</sequence>
<evidence type="ECO:0000313" key="3">
    <source>
        <dbReference type="Proteomes" id="UP000003692"/>
    </source>
</evidence>
<dbReference type="AlphaFoldDB" id="D4F6A7"/>
<keyword evidence="1" id="KW-1133">Transmembrane helix</keyword>
<dbReference type="HOGENOM" id="CLU_3269274_0_0_6"/>
<dbReference type="EMBL" id="ADGK01000193">
    <property type="protein sequence ID" value="EFE22706.1"/>
    <property type="molecule type" value="Genomic_DNA"/>
</dbReference>
<keyword evidence="1" id="KW-0812">Transmembrane</keyword>
<proteinExistence type="predicted"/>
<protein>
    <submittedName>
        <fullName evidence="2">Uncharacterized protein</fullName>
    </submittedName>
</protein>
<organism evidence="2 3">
    <name type="scientific">Edwardsiella tarda ATCC 23685</name>
    <dbReference type="NCBI Taxonomy" id="500638"/>
    <lineage>
        <taxon>Bacteria</taxon>
        <taxon>Pseudomonadati</taxon>
        <taxon>Pseudomonadota</taxon>
        <taxon>Gammaproteobacteria</taxon>
        <taxon>Enterobacterales</taxon>
        <taxon>Hafniaceae</taxon>
        <taxon>Edwardsiella</taxon>
    </lineage>
</organism>
<comment type="caution">
    <text evidence="2">The sequence shown here is derived from an EMBL/GenBank/DDBJ whole genome shotgun (WGS) entry which is preliminary data.</text>
</comment>
<keyword evidence="1" id="KW-0472">Membrane</keyword>
<evidence type="ECO:0000256" key="1">
    <source>
        <dbReference type="SAM" id="Phobius"/>
    </source>
</evidence>